<dbReference type="GO" id="GO:0016212">
    <property type="term" value="F:kynurenine-oxoglutarate transaminase activity"/>
    <property type="evidence" value="ECO:0007669"/>
    <property type="project" value="UniProtKB-EC"/>
</dbReference>
<dbReference type="Pfam" id="PF00155">
    <property type="entry name" value="Aminotran_1_2"/>
    <property type="match status" value="1"/>
</dbReference>
<dbReference type="OrthoDB" id="2414662at2759"/>
<sequence>MATSSTAAVKPADRMKEGGTQKLDVCPANVPPDCINLGQGFMNWAPPKWIRDATSQAMDEDIMVNHYAHPRGRPRLVKAISEHYSPSFENLAKEGRKLKPEEIIVTAGANGGTYAALAAHLNPGDEVICIEPFFDQYFATIVFNGAKPVFVPLHPPEGGEGNHTGNEWTLDMKEYEAAFTDKTKAIIINTPHNPVGKVFTREELQKIADVAIKHNVLVIADEVYDCMVYDDTKHFRIASLPGMWERTLTVCSGGKSFAATGWRVGWLIGDQKLIGATLAAHSRLVFCTNGPMQEAMAIGLEGAEEHKFFEEQTKEYQERRDILLSYFDQLGLPYTKPDGSYFVLVDMSKIKVPEDFPIPDTCKGRGKDFQVCWWMAQEIGVVAIPPSEFYCEEHTQIGEKFARFAFCKNPELLHAAGKRLLKLKDYMRKGVTATWSSHQQSWERLLPRLPPPSSPPRRYVVPSDSLPPTGNLLPRRGDGRPHLRCGRLAPGSARGCRDEYRSVRAYQPVGDELTTEPRHPRDALRVAEGGRRGATRQAAEGPSGARHRADAAEPQDWKTVRFPDDPKTENAGPPALEAMGAVPGHPDEWDGHDALVDDLVATAGLKRQDFHVVSWGRLHTCRSSQQCASSKGLAVSNTLVLELVNGEELVLSDTTRIASVTARDGLERVLVVEKDAILGTLCGDALLSHPQMRSTLLLTVASTHVTELTAGQRLPRPRNAAAPATGGGPVAHCAHLCTRRRGPTRTQYSQRVQVRFEEQPAQRGLCWSRARRSGGVAGCQAQRASRVCSQQISGADPRSNSLIPLTDNDTQRPLTQSRSGVEARALTYADVQSQGRDRGTVRCADQRPEPDPRGRLPCFRPKARRVHPRTHVADMQSVPHIRQSAGGGKVADPRDPGRGTPSGPPHADSCRADMTRYWNTRTRVGGKSLSRWAAGPLAECADAGPVALRVIAHDLSTLFVPTRVYTLYTPLKLTQKQATSSARRSPLSVKYRKKNQNIMSQKQQKRMPYVRLGNTGLKVSKIILYSNGESERILGKALKELNVPREAYVVLTKVFFPVLGKGEGGTVGAGDLNSIELVNAHGLSRKHIFDSIKASLERLQLDYVDVLQCHRFDYDTPIEETMHALHDVVKAGYCRYIGMSSCHAYQFHQMQNYAKTHNLTPFISMQNFHNAAYREEEREMVPTLRIFGTGMIPWSPLCRGYLTRPWKQAEDTARGKTDVNYRARNLHKPDESRQKINERIEEVAKKKGISMAQCALAWSLANDFVTAPIVGSTRKESLDELIVHVKLTEEEKKYIDEPYTPRAIVSYNVSRTQVTDRLATAKLGSKPGASMGQAARSALLLEQLADFLEAEARGFGIDAVKNHPPERTHARADRKRDRAPETVQDWEEGRRHEQVRNPVCHRADRTAESSDLHVAEQLGLLPWDVAQAAGVGCHEAEHGGEHEPSVGAI</sequence>
<evidence type="ECO:0000256" key="7">
    <source>
        <dbReference type="ARBA" id="ARBA00022898"/>
    </source>
</evidence>
<dbReference type="Gene3D" id="3.40.640.10">
    <property type="entry name" value="Type I PLP-dependent aspartate aminotransferase-like (Major domain)"/>
    <property type="match status" value="1"/>
</dbReference>
<dbReference type="Gene3D" id="3.20.20.100">
    <property type="entry name" value="NADP-dependent oxidoreductase domain"/>
    <property type="match status" value="1"/>
</dbReference>
<feature type="domain" description="NADP-dependent oxidoreductase" evidence="11">
    <location>
        <begin position="1025"/>
        <end position="1297"/>
    </location>
</feature>
<comment type="cofactor">
    <cofactor evidence="1">
        <name>pyridoxal 5'-phosphate</name>
        <dbReference type="ChEBI" id="CHEBI:597326"/>
    </cofactor>
</comment>
<evidence type="ECO:0000259" key="11">
    <source>
        <dbReference type="Pfam" id="PF00248"/>
    </source>
</evidence>
<gene>
    <name evidence="12" type="ORF">A1Q2_05108</name>
</gene>
<dbReference type="SUPFAM" id="SSF53383">
    <property type="entry name" value="PLP-dependent transferases"/>
    <property type="match status" value="1"/>
</dbReference>
<dbReference type="InterPro" id="IPR023210">
    <property type="entry name" value="NADP_OxRdtase_dom"/>
</dbReference>
<keyword evidence="7" id="KW-0663">Pyridoxal phosphate</keyword>
<dbReference type="eggNOG" id="KOG1575">
    <property type="taxonomic scope" value="Eukaryota"/>
</dbReference>
<evidence type="ECO:0000256" key="6">
    <source>
        <dbReference type="ARBA" id="ARBA00022679"/>
    </source>
</evidence>
<feature type="domain" description="Aminotransferase class I/classII large" evidence="10">
    <location>
        <begin position="33"/>
        <end position="409"/>
    </location>
</feature>
<dbReference type="GO" id="GO:0005739">
    <property type="term" value="C:mitochondrion"/>
    <property type="evidence" value="ECO:0007669"/>
    <property type="project" value="TreeGrafter"/>
</dbReference>
<dbReference type="InterPro" id="IPR036812">
    <property type="entry name" value="NAD(P)_OxRdtase_dom_sf"/>
</dbReference>
<dbReference type="InterPro" id="IPR051326">
    <property type="entry name" value="Kynurenine-oxoglutarate_AT"/>
</dbReference>
<evidence type="ECO:0000256" key="1">
    <source>
        <dbReference type="ARBA" id="ARBA00001933"/>
    </source>
</evidence>
<feature type="compositionally biased region" description="Basic and acidic residues" evidence="9">
    <location>
        <begin position="1360"/>
        <end position="1380"/>
    </location>
</feature>
<dbReference type="CDD" id="cd19079">
    <property type="entry name" value="AKR_EcYajO-like"/>
    <property type="match status" value="1"/>
</dbReference>
<dbReference type="Proteomes" id="UP000006757">
    <property type="component" value="Unassembled WGS sequence"/>
</dbReference>
<comment type="pathway">
    <text evidence="8">Amino-acid degradation; L-kynurenine degradation; kynurenate from L-kynurenine: step 1/2.</text>
</comment>
<feature type="compositionally biased region" description="Polar residues" evidence="9">
    <location>
        <begin position="790"/>
        <end position="819"/>
    </location>
</feature>
<dbReference type="EMBL" id="AMBO01000338">
    <property type="protein sequence ID" value="EKD00620.1"/>
    <property type="molecule type" value="Genomic_DNA"/>
</dbReference>
<name>K1V9F0_TRIAC</name>
<feature type="compositionally biased region" description="Basic and acidic residues" evidence="9">
    <location>
        <begin position="835"/>
        <end position="854"/>
    </location>
</feature>
<dbReference type="eggNOG" id="KOG0257">
    <property type="taxonomic scope" value="Eukaryota"/>
</dbReference>
<dbReference type="InterPro" id="IPR015424">
    <property type="entry name" value="PyrdxlP-dep_Trfase"/>
</dbReference>
<dbReference type="InterPro" id="IPR015421">
    <property type="entry name" value="PyrdxlP-dep_Trfase_major"/>
</dbReference>
<feature type="region of interest" description="Disordered" evidence="9">
    <location>
        <begin position="447"/>
        <end position="483"/>
    </location>
</feature>
<dbReference type="InParanoid" id="K1V9F0"/>
<protein>
    <recommendedName>
        <fullName evidence="4">kynurenine--oxoglutarate transaminase</fullName>
        <ecNumber evidence="4">2.6.1.7</ecNumber>
    </recommendedName>
</protein>
<dbReference type="HOGENOM" id="CLU_251416_0_0_1"/>
<comment type="similarity">
    <text evidence="2">Belongs to the class-I pyridoxal-phosphate-dependent aminotransferase family.</text>
</comment>
<feature type="region of interest" description="Disordered" evidence="9">
    <location>
        <begin position="790"/>
        <end position="859"/>
    </location>
</feature>
<dbReference type="PANTHER" id="PTHR43807">
    <property type="entry name" value="FI04487P"/>
    <property type="match status" value="1"/>
</dbReference>
<dbReference type="FunFam" id="3.40.640.10:FF:000024">
    <property type="entry name" value="Kynurenine--oxoglutarate transaminase 3"/>
    <property type="match status" value="1"/>
</dbReference>
<dbReference type="SUPFAM" id="SSF51430">
    <property type="entry name" value="NAD(P)-linked oxidoreductase"/>
    <property type="match status" value="1"/>
</dbReference>
<keyword evidence="5 12" id="KW-0032">Aminotransferase</keyword>
<feature type="compositionally biased region" description="Basic and acidic residues" evidence="9">
    <location>
        <begin position="515"/>
        <end position="531"/>
    </location>
</feature>
<dbReference type="GO" id="GO:0030170">
    <property type="term" value="F:pyridoxal phosphate binding"/>
    <property type="evidence" value="ECO:0007669"/>
    <property type="project" value="InterPro"/>
</dbReference>
<comment type="caution">
    <text evidence="12">The sequence shown here is derived from an EMBL/GenBank/DDBJ whole genome shotgun (WGS) entry which is preliminary data.</text>
</comment>
<feature type="region of interest" description="Disordered" evidence="9">
    <location>
        <begin position="507"/>
        <end position="577"/>
    </location>
</feature>
<keyword evidence="13" id="KW-1185">Reference proteome</keyword>
<evidence type="ECO:0000313" key="12">
    <source>
        <dbReference type="EMBL" id="EKD00620.1"/>
    </source>
</evidence>
<dbReference type="PANTHER" id="PTHR43807:SF20">
    <property type="entry name" value="FI04487P"/>
    <property type="match status" value="1"/>
</dbReference>
<evidence type="ECO:0000256" key="4">
    <source>
        <dbReference type="ARBA" id="ARBA00012751"/>
    </source>
</evidence>
<dbReference type="Pfam" id="PF00248">
    <property type="entry name" value="Aldo_ket_red"/>
    <property type="match status" value="1"/>
</dbReference>
<dbReference type="STRING" id="1220162.K1V9F0"/>
<dbReference type="FunFam" id="3.90.1150.10:FF:000021">
    <property type="entry name" value="Kynurenine--oxoglutarate transaminase 3"/>
    <property type="match status" value="1"/>
</dbReference>
<evidence type="ECO:0000259" key="10">
    <source>
        <dbReference type="Pfam" id="PF00155"/>
    </source>
</evidence>
<proteinExistence type="inferred from homology"/>
<evidence type="ECO:0000256" key="3">
    <source>
        <dbReference type="ARBA" id="ARBA00011738"/>
    </source>
</evidence>
<comment type="subunit">
    <text evidence="3">Homodimer.</text>
</comment>
<dbReference type="CDD" id="cd00609">
    <property type="entry name" value="AAT_like"/>
    <property type="match status" value="1"/>
</dbReference>
<organism evidence="12 13">
    <name type="scientific">Trichosporon asahii var. asahii (strain CBS 8904)</name>
    <name type="common">Yeast</name>
    <dbReference type="NCBI Taxonomy" id="1220162"/>
    <lineage>
        <taxon>Eukaryota</taxon>
        <taxon>Fungi</taxon>
        <taxon>Dikarya</taxon>
        <taxon>Basidiomycota</taxon>
        <taxon>Agaricomycotina</taxon>
        <taxon>Tremellomycetes</taxon>
        <taxon>Trichosporonales</taxon>
        <taxon>Trichosporonaceae</taxon>
        <taxon>Trichosporon</taxon>
    </lineage>
</organism>
<reference evidence="12 13" key="1">
    <citation type="journal article" date="2012" name="Eukaryot. Cell">
        <title>Genome sequence of the Trichosporon asahii environmental strain CBS 8904.</title>
        <authorList>
            <person name="Yang R.Y."/>
            <person name="Li H.T."/>
            <person name="Zhu H."/>
            <person name="Zhou G.P."/>
            <person name="Wang M."/>
            <person name="Wang L."/>
        </authorList>
    </citation>
    <scope>NUCLEOTIDE SEQUENCE [LARGE SCALE GENOMIC DNA]</scope>
    <source>
        <strain evidence="12 13">CBS 8904</strain>
    </source>
</reference>
<dbReference type="Gene3D" id="3.90.1150.10">
    <property type="entry name" value="Aspartate Aminotransferase, domain 1"/>
    <property type="match status" value="1"/>
</dbReference>
<evidence type="ECO:0000256" key="5">
    <source>
        <dbReference type="ARBA" id="ARBA00022576"/>
    </source>
</evidence>
<dbReference type="InterPro" id="IPR015422">
    <property type="entry name" value="PyrdxlP-dep_Trfase_small"/>
</dbReference>
<dbReference type="EC" id="2.6.1.7" evidence="4"/>
<keyword evidence="6 12" id="KW-0808">Transferase</keyword>
<dbReference type="InterPro" id="IPR004839">
    <property type="entry name" value="Aminotransferase_I/II_large"/>
</dbReference>
<feature type="compositionally biased region" description="Basic and acidic residues" evidence="9">
    <location>
        <begin position="547"/>
        <end position="568"/>
    </location>
</feature>
<accession>K1V9F0</accession>
<dbReference type="GO" id="GO:0070189">
    <property type="term" value="P:kynurenine metabolic process"/>
    <property type="evidence" value="ECO:0007669"/>
    <property type="project" value="UniProtKB-ARBA"/>
</dbReference>
<evidence type="ECO:0000256" key="2">
    <source>
        <dbReference type="ARBA" id="ARBA00007441"/>
    </source>
</evidence>
<feature type="region of interest" description="Disordered" evidence="9">
    <location>
        <begin position="1359"/>
        <end position="1394"/>
    </location>
</feature>
<evidence type="ECO:0000256" key="8">
    <source>
        <dbReference type="ARBA" id="ARBA00024016"/>
    </source>
</evidence>
<evidence type="ECO:0000256" key="9">
    <source>
        <dbReference type="SAM" id="MobiDB-lite"/>
    </source>
</evidence>
<feature type="region of interest" description="Disordered" evidence="9">
    <location>
        <begin position="878"/>
        <end position="912"/>
    </location>
</feature>
<evidence type="ECO:0000313" key="13">
    <source>
        <dbReference type="Proteomes" id="UP000006757"/>
    </source>
</evidence>